<evidence type="ECO:0000313" key="1">
    <source>
        <dbReference type="EMBL" id="BAO44405.1"/>
    </source>
</evidence>
<dbReference type="EMBL" id="AP012273">
    <property type="protein sequence ID" value="BAO44405.1"/>
    <property type="molecule type" value="Genomic_DNA"/>
</dbReference>
<evidence type="ECO:0000313" key="2">
    <source>
        <dbReference type="Proteomes" id="UP000031631"/>
    </source>
</evidence>
<protein>
    <submittedName>
        <fullName evidence="1">Uncharacterized protein</fullName>
    </submittedName>
</protein>
<gene>
    <name evidence="1" type="ORF">TBH_C1484</name>
</gene>
<organism evidence="1 2">
    <name type="scientific">Thiolapillus brandeum</name>
    <dbReference type="NCBI Taxonomy" id="1076588"/>
    <lineage>
        <taxon>Bacteria</taxon>
        <taxon>Pseudomonadati</taxon>
        <taxon>Pseudomonadota</taxon>
        <taxon>Gammaproteobacteria</taxon>
        <taxon>Chromatiales</taxon>
        <taxon>Sedimenticolaceae</taxon>
        <taxon>Thiolapillus</taxon>
    </lineage>
</organism>
<accession>A0A7U6GIX1</accession>
<proteinExistence type="predicted"/>
<dbReference type="AlphaFoldDB" id="A0A7U6GIX1"/>
<keyword evidence="2" id="KW-1185">Reference proteome</keyword>
<reference evidence="1 2" key="1">
    <citation type="journal article" date="2014" name="PLoS ONE">
        <title>Physiological and genomic features of a novel sulfur-oxidizing gammaproteobacterium belonging to a previously uncultivated symbiotic lineage isolated from a hydrothermal vent.</title>
        <authorList>
            <person name="Nunoura T."/>
            <person name="Takaki Y."/>
            <person name="Kazama H."/>
            <person name="Kakuta J."/>
            <person name="Shimamura S."/>
            <person name="Makita H."/>
            <person name="Hirai M."/>
            <person name="Miyazaki M."/>
            <person name="Takai K."/>
        </authorList>
    </citation>
    <scope>NUCLEOTIDE SEQUENCE [LARGE SCALE GENOMIC DNA]</scope>
    <source>
        <strain evidence="1 2">Hiromi1</strain>
    </source>
</reference>
<name>A0A7U6GIX1_9GAMM</name>
<sequence length="73" mass="8237">MQALLTRPMKQNSVDHAVETLCQKGCKALWTDISLMEDGKILQELEGLDKNQRKQVLVEIKTIMAVYKGSCSQ</sequence>
<dbReference type="Proteomes" id="UP000031631">
    <property type="component" value="Chromosome"/>
</dbReference>
<dbReference type="KEGG" id="tbn:TBH_C1484"/>